<dbReference type="AlphaFoldDB" id="E6LF17"/>
<dbReference type="PANTHER" id="PTHR37805">
    <property type="entry name" value="CYTOPLASMIC PROTEIN-RELATED"/>
    <property type="match status" value="1"/>
</dbReference>
<evidence type="ECO:0000313" key="2">
    <source>
        <dbReference type="Proteomes" id="UP000010296"/>
    </source>
</evidence>
<evidence type="ECO:0008006" key="3">
    <source>
        <dbReference type="Google" id="ProtNLM"/>
    </source>
</evidence>
<accession>E6LF17</accession>
<dbReference type="RefSeq" id="WP_007207950.1">
    <property type="nucleotide sequence ID" value="NZ_GL622241.1"/>
</dbReference>
<name>E6LF17_ENTI1</name>
<dbReference type="Pfam" id="PF07308">
    <property type="entry name" value="DUF1456"/>
    <property type="match status" value="2"/>
</dbReference>
<dbReference type="EMBL" id="AEPV01000035">
    <property type="protein sequence ID" value="EFU74190.1"/>
    <property type="molecule type" value="Genomic_DNA"/>
</dbReference>
<dbReference type="OrthoDB" id="9788465at2"/>
<dbReference type="PANTHER" id="PTHR37805:SF1">
    <property type="entry name" value="CYTOPLASMIC PROTEIN"/>
    <property type="match status" value="1"/>
</dbReference>
<reference evidence="1 2" key="1">
    <citation type="submission" date="2010-12" db="EMBL/GenBank/DDBJ databases">
        <authorList>
            <person name="Muzny D."/>
            <person name="Qin X."/>
            <person name="Deng J."/>
            <person name="Jiang H."/>
            <person name="Liu Y."/>
            <person name="Qu J."/>
            <person name="Song X.-Z."/>
            <person name="Zhang L."/>
            <person name="Thornton R."/>
            <person name="Coyle M."/>
            <person name="Francisco L."/>
            <person name="Jackson L."/>
            <person name="Javaid M."/>
            <person name="Korchina V."/>
            <person name="Kovar C."/>
            <person name="Mata R."/>
            <person name="Mathew T."/>
            <person name="Ngo R."/>
            <person name="Nguyen L."/>
            <person name="Nguyen N."/>
            <person name="Okwuonu G."/>
            <person name="Ongeri F."/>
            <person name="Pham C."/>
            <person name="Simmons D."/>
            <person name="Wilczek-Boney K."/>
            <person name="Hale W."/>
            <person name="Jakkamsetti A."/>
            <person name="Pham P."/>
            <person name="Ruth R."/>
            <person name="San Lucas F."/>
            <person name="Warren J."/>
            <person name="Zhang J."/>
            <person name="Zhao Z."/>
            <person name="Zhou C."/>
            <person name="Zhu D."/>
            <person name="Lee S."/>
            <person name="Bess C."/>
            <person name="Blankenburg K."/>
            <person name="Forbes L."/>
            <person name="Fu Q."/>
            <person name="Gubbala S."/>
            <person name="Hirani K."/>
            <person name="Jayaseelan J.C."/>
            <person name="Lara F."/>
            <person name="Munidasa M."/>
            <person name="Palculict T."/>
            <person name="Patil S."/>
            <person name="Pu L.-L."/>
            <person name="Saada N."/>
            <person name="Tang L."/>
            <person name="Weissenberger G."/>
            <person name="Zhu Y."/>
            <person name="Hemphill L."/>
            <person name="Shang Y."/>
            <person name="Youmans B."/>
            <person name="Ayvaz T."/>
            <person name="Ross M."/>
            <person name="Santibanez J."/>
            <person name="Aqrawi P."/>
            <person name="Gross S."/>
            <person name="Joshi V."/>
            <person name="Fowler G."/>
            <person name="Nazareth L."/>
            <person name="Reid J."/>
            <person name="Worley K."/>
            <person name="Petrosino J."/>
            <person name="Highlander S."/>
            <person name="Gibbs R."/>
        </authorList>
    </citation>
    <scope>NUCLEOTIDE SEQUENCE [LARGE SCALE GENOMIC DNA]</scope>
    <source>
        <strain evidence="2">DSM 15952 / CCUG 50447 / LMG 22039 / TP 1.5</strain>
    </source>
</reference>
<organism evidence="1 2">
    <name type="scientific">Enterococcus italicus (strain DSM 15952 / CCUG 50447 / LMG 22039 / TP 1.5)</name>
    <dbReference type="NCBI Taxonomy" id="888064"/>
    <lineage>
        <taxon>Bacteria</taxon>
        <taxon>Bacillati</taxon>
        <taxon>Bacillota</taxon>
        <taxon>Bacilli</taxon>
        <taxon>Lactobacillales</taxon>
        <taxon>Enterococcaceae</taxon>
        <taxon>Enterococcus</taxon>
    </lineage>
</organism>
<proteinExistence type="predicted"/>
<sequence>MNNNDILIRLRYALDFSNQQMVEIFRLGGREMDLPTLGQLLTKQDPEADLPRDAVCDSRTLEQFFNGLIVFKRGPQPAKPGVTPPNPFQITSQAHVNNVMIKKVKIALTMTSEDIQECLHLAGLYVSPSEIGAILRKAGQRNYMPCKDSFARNFLKGLTIRERKIDTTEA</sequence>
<keyword evidence="2" id="KW-1185">Reference proteome</keyword>
<dbReference type="HOGENOM" id="CLU_087517_1_0_9"/>
<dbReference type="eggNOG" id="COG4807">
    <property type="taxonomic scope" value="Bacteria"/>
</dbReference>
<protein>
    <recommendedName>
        <fullName evidence="3">DUF1456 family protein</fullName>
    </recommendedName>
</protein>
<gene>
    <name evidence="1" type="ORF">HMPREF9088_0931</name>
</gene>
<evidence type="ECO:0000313" key="1">
    <source>
        <dbReference type="EMBL" id="EFU74190.1"/>
    </source>
</evidence>
<dbReference type="InterPro" id="IPR009921">
    <property type="entry name" value="YehS-like"/>
</dbReference>
<comment type="caution">
    <text evidence="1">The sequence shown here is derived from an EMBL/GenBank/DDBJ whole genome shotgun (WGS) entry which is preliminary data.</text>
</comment>
<dbReference type="Proteomes" id="UP000010296">
    <property type="component" value="Unassembled WGS sequence"/>
</dbReference>